<accession>A0A8S5LZ43</accession>
<reference evidence="1" key="1">
    <citation type="journal article" date="2021" name="Proc. Natl. Acad. Sci. U.S.A.">
        <title>A Catalog of Tens of Thousands of Viruses from Human Metagenomes Reveals Hidden Associations with Chronic Diseases.</title>
        <authorList>
            <person name="Tisza M.J."/>
            <person name="Buck C.B."/>
        </authorList>
    </citation>
    <scope>NUCLEOTIDE SEQUENCE</scope>
    <source>
        <strain evidence="1">Ctkcl3</strain>
    </source>
</reference>
<protein>
    <submittedName>
        <fullName evidence="1">Uncharacterized protein</fullName>
    </submittedName>
</protein>
<organism evidence="1">
    <name type="scientific">Siphoviridae sp. ctkcl3</name>
    <dbReference type="NCBI Taxonomy" id="2826445"/>
    <lineage>
        <taxon>Viruses</taxon>
        <taxon>Duplodnaviria</taxon>
        <taxon>Heunggongvirae</taxon>
        <taxon>Uroviricota</taxon>
        <taxon>Caudoviricetes</taxon>
    </lineage>
</organism>
<name>A0A8S5LZ43_9CAUD</name>
<dbReference type="EMBL" id="BK014775">
    <property type="protein sequence ID" value="DAD75144.1"/>
    <property type="molecule type" value="Genomic_DNA"/>
</dbReference>
<sequence length="56" mass="6941">MHPYWLQVYNVKKSLHAFSDSREKLMQRPRQVYWVMKNTCKNNIYNQINNRRNGIK</sequence>
<evidence type="ECO:0000313" key="1">
    <source>
        <dbReference type="EMBL" id="DAD75144.1"/>
    </source>
</evidence>
<proteinExistence type="predicted"/>